<comment type="subcellular location">
    <subcellularLocation>
        <location evidence="5">Cell membrane</location>
        <topology evidence="5">Multi-pass membrane protein</topology>
    </subcellularLocation>
</comment>
<dbReference type="InterPro" id="IPR037185">
    <property type="entry name" value="EmrE-like"/>
</dbReference>
<dbReference type="PANTHER" id="PTHR36116:SF1">
    <property type="entry name" value="UPF0060 MEMBRANE PROTEIN YNFA"/>
    <property type="match status" value="1"/>
</dbReference>
<dbReference type="SUPFAM" id="SSF103481">
    <property type="entry name" value="Multidrug resistance efflux transporter EmrE"/>
    <property type="match status" value="1"/>
</dbReference>
<keyword evidence="4 5" id="KW-0472">Membrane</keyword>
<keyword evidence="8" id="KW-1185">Reference proteome</keyword>
<dbReference type="NCBIfam" id="NF002586">
    <property type="entry name" value="PRK02237.1"/>
    <property type="match status" value="1"/>
</dbReference>
<proteinExistence type="inferred from homology"/>
<feature type="transmembrane region" description="Helical" evidence="5">
    <location>
        <begin position="96"/>
        <end position="114"/>
    </location>
</feature>
<evidence type="ECO:0000256" key="5">
    <source>
        <dbReference type="HAMAP-Rule" id="MF_00010"/>
    </source>
</evidence>
<organism evidence="7 8">
    <name type="scientific">Aurantimonas manganoxydans (strain ATCC BAA-1229 / DSM 21871 / SI85-9A1)</name>
    <dbReference type="NCBI Taxonomy" id="287752"/>
    <lineage>
        <taxon>Bacteria</taxon>
        <taxon>Pseudomonadati</taxon>
        <taxon>Pseudomonadota</taxon>
        <taxon>Alphaproteobacteria</taxon>
        <taxon>Hyphomicrobiales</taxon>
        <taxon>Aurantimonadaceae</taxon>
        <taxon>Aurantimonas</taxon>
    </lineage>
</organism>
<dbReference type="PANTHER" id="PTHR36116">
    <property type="entry name" value="UPF0060 MEMBRANE PROTEIN YNFA"/>
    <property type="match status" value="1"/>
</dbReference>
<dbReference type="InterPro" id="IPR003844">
    <property type="entry name" value="UPF0060"/>
</dbReference>
<dbReference type="BioCyc" id="AURANTIMONAS:SI859A1_02392-MONOMER"/>
<feature type="transmembrane region" description="Helical" evidence="5">
    <location>
        <begin position="126"/>
        <end position="142"/>
    </location>
</feature>
<evidence type="ECO:0000256" key="4">
    <source>
        <dbReference type="ARBA" id="ARBA00023136"/>
    </source>
</evidence>
<evidence type="ECO:0000256" key="6">
    <source>
        <dbReference type="SAM" id="MobiDB-lite"/>
    </source>
</evidence>
<dbReference type="GO" id="GO:0005886">
    <property type="term" value="C:plasma membrane"/>
    <property type="evidence" value="ECO:0007669"/>
    <property type="project" value="UniProtKB-SubCell"/>
</dbReference>
<keyword evidence="2 5" id="KW-0812">Transmembrane</keyword>
<comment type="caution">
    <text evidence="7">The sequence shown here is derived from an EMBL/GenBank/DDBJ whole genome shotgun (WGS) entry which is preliminary data.</text>
</comment>
<feature type="transmembrane region" description="Helical" evidence="5">
    <location>
        <begin position="69"/>
        <end position="90"/>
    </location>
</feature>
<evidence type="ECO:0000313" key="8">
    <source>
        <dbReference type="Proteomes" id="UP000000321"/>
    </source>
</evidence>
<feature type="compositionally biased region" description="Basic and acidic residues" evidence="6">
    <location>
        <begin position="1"/>
        <end position="17"/>
    </location>
</feature>
<dbReference type="EMBL" id="AAPJ01000001">
    <property type="protein sequence ID" value="EAS51576.1"/>
    <property type="molecule type" value="Genomic_DNA"/>
</dbReference>
<evidence type="ECO:0000256" key="1">
    <source>
        <dbReference type="ARBA" id="ARBA00022475"/>
    </source>
</evidence>
<accession>Q1YM05</accession>
<protein>
    <submittedName>
        <fullName evidence="7">Uncharacterized protein</fullName>
    </submittedName>
</protein>
<sequence length="145" mass="14987">MPAADAMRRTEPNRTEPNRTGPGRAGPGGAEGDPMTPALTAVTYVAAALAEIAGCFAMWSWLRSGASGLWLVPGLASLALFAFLLTLVPVEAAGRAYAAYGGVYIAASLGWLWLVEGSRPDRWDMAGAGLCLVGAAIILWAPRGA</sequence>
<keyword evidence="1 5" id="KW-1003">Cell membrane</keyword>
<keyword evidence="3 5" id="KW-1133">Transmembrane helix</keyword>
<feature type="region of interest" description="Disordered" evidence="6">
    <location>
        <begin position="1"/>
        <end position="32"/>
    </location>
</feature>
<reference evidence="7 8" key="1">
    <citation type="journal article" date="2008" name="Appl. Environ. Microbiol.">
        <title>Genomic insights into Mn(II) oxidation by the marine alphaproteobacterium Aurantimonas sp. strain SI85-9A1.</title>
        <authorList>
            <person name="Dick G.J."/>
            <person name="Podell S."/>
            <person name="Johnson H.A."/>
            <person name="Rivera-Espinoza Y."/>
            <person name="Bernier-Latmani R."/>
            <person name="McCarthy J.K."/>
            <person name="Torpey J.W."/>
            <person name="Clement B.G."/>
            <person name="Gaasterland T."/>
            <person name="Tebo B.M."/>
        </authorList>
    </citation>
    <scope>NUCLEOTIDE SEQUENCE [LARGE SCALE GENOMIC DNA]</scope>
    <source>
        <strain evidence="7 8">SI85-9A1</strain>
    </source>
</reference>
<dbReference type="HOGENOM" id="CLU_117653_1_0_5"/>
<gene>
    <name evidence="7" type="ORF">SI859A1_02392</name>
</gene>
<name>Q1YM05_AURMS</name>
<evidence type="ECO:0000256" key="3">
    <source>
        <dbReference type="ARBA" id="ARBA00022989"/>
    </source>
</evidence>
<evidence type="ECO:0000313" key="7">
    <source>
        <dbReference type="EMBL" id="EAS51576.1"/>
    </source>
</evidence>
<dbReference type="AlphaFoldDB" id="Q1YM05"/>
<feature type="transmembrane region" description="Helical" evidence="5">
    <location>
        <begin position="41"/>
        <end position="62"/>
    </location>
</feature>
<evidence type="ECO:0000256" key="2">
    <source>
        <dbReference type="ARBA" id="ARBA00022692"/>
    </source>
</evidence>
<dbReference type="Pfam" id="PF02694">
    <property type="entry name" value="UPF0060"/>
    <property type="match status" value="1"/>
</dbReference>
<dbReference type="Proteomes" id="UP000000321">
    <property type="component" value="Unassembled WGS sequence"/>
</dbReference>
<dbReference type="HAMAP" id="MF_00010">
    <property type="entry name" value="UPF0060"/>
    <property type="match status" value="1"/>
</dbReference>
<comment type="similarity">
    <text evidence="5">Belongs to the UPF0060 family.</text>
</comment>